<reference evidence="2 3" key="2">
    <citation type="journal article" date="2013" name="PLoS Genet.">
        <title>Comparative genome structure, secondary metabolite, and effector coding capacity across Cochliobolus pathogens.</title>
        <authorList>
            <person name="Condon B.J."/>
            <person name="Leng Y."/>
            <person name="Wu D."/>
            <person name="Bushley K.E."/>
            <person name="Ohm R.A."/>
            <person name="Otillar R."/>
            <person name="Martin J."/>
            <person name="Schackwitz W."/>
            <person name="Grimwood J."/>
            <person name="MohdZainudin N."/>
            <person name="Xue C."/>
            <person name="Wang R."/>
            <person name="Manning V.A."/>
            <person name="Dhillon B."/>
            <person name="Tu Z.J."/>
            <person name="Steffenson B.J."/>
            <person name="Salamov A."/>
            <person name="Sun H."/>
            <person name="Lowry S."/>
            <person name="LaButti K."/>
            <person name="Han J."/>
            <person name="Copeland A."/>
            <person name="Lindquist E."/>
            <person name="Barry K."/>
            <person name="Schmutz J."/>
            <person name="Baker S.E."/>
            <person name="Ciuffetti L.M."/>
            <person name="Grigoriev I.V."/>
            <person name="Zhong S."/>
            <person name="Turgeon B.G."/>
        </authorList>
    </citation>
    <scope>NUCLEOTIDE SEQUENCE [LARGE SCALE GENOMIC DNA]</scope>
    <source>
        <strain evidence="3">28A</strain>
    </source>
</reference>
<proteinExistence type="predicted"/>
<dbReference type="OrthoDB" id="3686619at2759"/>
<evidence type="ECO:0000259" key="1">
    <source>
        <dbReference type="Pfam" id="PF03732"/>
    </source>
</evidence>
<protein>
    <recommendedName>
        <fullName evidence="1">Retrotransposon gag domain-containing protein</fullName>
    </recommendedName>
</protein>
<feature type="domain" description="Retrotransposon gag" evidence="1">
    <location>
        <begin position="93"/>
        <end position="197"/>
    </location>
</feature>
<dbReference type="Pfam" id="PF03732">
    <property type="entry name" value="Retrotrans_gag"/>
    <property type="match status" value="1"/>
</dbReference>
<feature type="non-terminal residue" evidence="2">
    <location>
        <position position="248"/>
    </location>
</feature>
<dbReference type="STRING" id="671987.R0ITR8"/>
<dbReference type="InterPro" id="IPR032567">
    <property type="entry name" value="RTL1-rel"/>
</dbReference>
<evidence type="ECO:0000313" key="3">
    <source>
        <dbReference type="Proteomes" id="UP000016935"/>
    </source>
</evidence>
<dbReference type="PANTHER" id="PTHR15503:SF22">
    <property type="entry name" value="TRANSPOSON TY3-I GAG POLYPROTEIN"/>
    <property type="match status" value="1"/>
</dbReference>
<sequence length="248" mass="28949">EDDEDARNLRELRNLRRQATITQQQMASMQDMINQLLSQLMATLNEKKVLKKPKMAPPEKYEGGRYELRPFLTNMDLYCEFNEVPTDQGKILMASTYMKGRAANWIQPYVEDYVSNSADQGTRAETQSLFASWKHFKEEMGRIFGEVDAKNQAEKAITRLKQTKSVSKYTAEFKQLQARIDWDDAALRTVFEAGLKENIKDGLVHHEKPTTLHALIELATRIDHRLWERYEQKKTFQPTTANMKKQRN</sequence>
<gene>
    <name evidence="2" type="ORF">SETTUDRAFT_72632</name>
</gene>
<name>R0ITR8_EXST2</name>
<reference evidence="2 3" key="1">
    <citation type="journal article" date="2012" name="PLoS Pathog.">
        <title>Diverse lifestyles and strategies of plant pathogenesis encoded in the genomes of eighteen Dothideomycetes fungi.</title>
        <authorList>
            <person name="Ohm R.A."/>
            <person name="Feau N."/>
            <person name="Henrissat B."/>
            <person name="Schoch C.L."/>
            <person name="Horwitz B.A."/>
            <person name="Barry K.W."/>
            <person name="Condon B.J."/>
            <person name="Copeland A.C."/>
            <person name="Dhillon B."/>
            <person name="Glaser F."/>
            <person name="Hesse C.N."/>
            <person name="Kosti I."/>
            <person name="LaButti K."/>
            <person name="Lindquist E.A."/>
            <person name="Lucas S."/>
            <person name="Salamov A.A."/>
            <person name="Bradshaw R.E."/>
            <person name="Ciuffetti L."/>
            <person name="Hamelin R.C."/>
            <person name="Kema G.H.J."/>
            <person name="Lawrence C."/>
            <person name="Scott J.A."/>
            <person name="Spatafora J.W."/>
            <person name="Turgeon B.G."/>
            <person name="de Wit P.J.G.M."/>
            <person name="Zhong S."/>
            <person name="Goodwin S.B."/>
            <person name="Grigoriev I.V."/>
        </authorList>
    </citation>
    <scope>NUCLEOTIDE SEQUENCE [LARGE SCALE GENOMIC DNA]</scope>
    <source>
        <strain evidence="3">28A</strain>
    </source>
</reference>
<organism evidence="2 3">
    <name type="scientific">Exserohilum turcicum (strain 28A)</name>
    <name type="common">Northern leaf blight fungus</name>
    <name type="synonym">Setosphaeria turcica</name>
    <dbReference type="NCBI Taxonomy" id="671987"/>
    <lineage>
        <taxon>Eukaryota</taxon>
        <taxon>Fungi</taxon>
        <taxon>Dikarya</taxon>
        <taxon>Ascomycota</taxon>
        <taxon>Pezizomycotina</taxon>
        <taxon>Dothideomycetes</taxon>
        <taxon>Pleosporomycetidae</taxon>
        <taxon>Pleosporales</taxon>
        <taxon>Pleosporineae</taxon>
        <taxon>Pleosporaceae</taxon>
        <taxon>Exserohilum</taxon>
    </lineage>
</organism>
<dbReference type="HOGENOM" id="CLU_000384_20_3_1"/>
<keyword evidence="3" id="KW-1185">Reference proteome</keyword>
<dbReference type="EMBL" id="KB908558">
    <property type="protein sequence ID" value="EOA88026.1"/>
    <property type="molecule type" value="Genomic_DNA"/>
</dbReference>
<feature type="non-terminal residue" evidence="2">
    <location>
        <position position="1"/>
    </location>
</feature>
<dbReference type="eggNOG" id="ENOG502SZCW">
    <property type="taxonomic scope" value="Eukaryota"/>
</dbReference>
<dbReference type="RefSeq" id="XP_008024344.1">
    <property type="nucleotide sequence ID" value="XM_008026153.1"/>
</dbReference>
<accession>R0ITR8</accession>
<evidence type="ECO:0000313" key="2">
    <source>
        <dbReference type="EMBL" id="EOA88026.1"/>
    </source>
</evidence>
<dbReference type="InterPro" id="IPR005162">
    <property type="entry name" value="Retrotrans_gag_dom"/>
</dbReference>
<dbReference type="GeneID" id="19405375"/>
<dbReference type="PANTHER" id="PTHR15503">
    <property type="entry name" value="LDOC1 RELATED"/>
    <property type="match status" value="1"/>
</dbReference>
<dbReference type="Proteomes" id="UP000016935">
    <property type="component" value="Unassembled WGS sequence"/>
</dbReference>
<dbReference type="AlphaFoldDB" id="R0ITR8"/>